<evidence type="ECO:0000256" key="5">
    <source>
        <dbReference type="ARBA" id="ARBA00022553"/>
    </source>
</evidence>
<dbReference type="SUPFAM" id="SSF103190">
    <property type="entry name" value="Sensory domain-like"/>
    <property type="match status" value="1"/>
</dbReference>
<dbReference type="InterPro" id="IPR004358">
    <property type="entry name" value="Sig_transdc_His_kin-like_C"/>
</dbReference>
<dbReference type="GO" id="GO:0000155">
    <property type="term" value="F:phosphorelay sensor kinase activity"/>
    <property type="evidence" value="ECO:0007669"/>
    <property type="project" value="InterPro"/>
</dbReference>
<evidence type="ECO:0000256" key="6">
    <source>
        <dbReference type="ARBA" id="ARBA00022679"/>
    </source>
</evidence>
<gene>
    <name evidence="16" type="ORF">O7047_03505</name>
</gene>
<feature type="domain" description="Histidine kinase" evidence="15">
    <location>
        <begin position="342"/>
        <end position="536"/>
    </location>
</feature>
<accession>A0AAE4IT39</accession>
<evidence type="ECO:0000256" key="3">
    <source>
        <dbReference type="ARBA" id="ARBA00012438"/>
    </source>
</evidence>
<dbReference type="CDD" id="cd16915">
    <property type="entry name" value="HATPase_DpiB-CitA-like"/>
    <property type="match status" value="1"/>
</dbReference>
<evidence type="ECO:0000256" key="7">
    <source>
        <dbReference type="ARBA" id="ARBA00022692"/>
    </source>
</evidence>
<dbReference type="PANTHER" id="PTHR45436">
    <property type="entry name" value="SENSOR HISTIDINE KINASE YKOH"/>
    <property type="match status" value="1"/>
</dbReference>
<reference evidence="16" key="1">
    <citation type="submission" date="2022-12" db="EMBL/GenBank/DDBJ databases">
        <title>NDM-1 containing novel ST 2018 Pseudenterobacter timonensis.</title>
        <authorList>
            <person name="Halder G."/>
            <person name="Mandal S."/>
            <person name="Dutta S."/>
        </authorList>
    </citation>
    <scope>NUCLEOTIDE SEQUENCE</scope>
    <source>
        <strain evidence="16">CNCI147</strain>
    </source>
</reference>
<keyword evidence="12" id="KW-0902">Two-component regulatory system</keyword>
<keyword evidence="9 16" id="KW-0418">Kinase</keyword>
<comment type="caution">
    <text evidence="16">The sequence shown here is derived from an EMBL/GenBank/DDBJ whole genome shotgun (WGS) entry which is preliminary data.</text>
</comment>
<dbReference type="InterPro" id="IPR050428">
    <property type="entry name" value="TCS_sensor_his_kinase"/>
</dbReference>
<dbReference type="GO" id="GO:0005524">
    <property type="term" value="F:ATP binding"/>
    <property type="evidence" value="ECO:0007669"/>
    <property type="project" value="UniProtKB-KW"/>
</dbReference>
<dbReference type="InterPro" id="IPR000014">
    <property type="entry name" value="PAS"/>
</dbReference>
<keyword evidence="13 14" id="KW-0472">Membrane</keyword>
<dbReference type="SUPFAM" id="SSF55890">
    <property type="entry name" value="Sporulation response regulatory protein Spo0B"/>
    <property type="match status" value="1"/>
</dbReference>
<keyword evidence="5" id="KW-0597">Phosphoprotein</keyword>
<dbReference type="GO" id="GO:0005886">
    <property type="term" value="C:plasma membrane"/>
    <property type="evidence" value="ECO:0007669"/>
    <property type="project" value="UniProtKB-SubCell"/>
</dbReference>
<dbReference type="Gene3D" id="3.30.450.20">
    <property type="entry name" value="PAS domain"/>
    <property type="match status" value="2"/>
</dbReference>
<dbReference type="Pfam" id="PF02518">
    <property type="entry name" value="HATPase_c"/>
    <property type="match status" value="1"/>
</dbReference>
<evidence type="ECO:0000256" key="13">
    <source>
        <dbReference type="ARBA" id="ARBA00023136"/>
    </source>
</evidence>
<evidence type="ECO:0000256" key="14">
    <source>
        <dbReference type="SAM" id="Phobius"/>
    </source>
</evidence>
<protein>
    <recommendedName>
        <fullName evidence="3">histidine kinase</fullName>
        <ecNumber evidence="3">2.7.13.3</ecNumber>
    </recommendedName>
</protein>
<dbReference type="InterPro" id="IPR016120">
    <property type="entry name" value="Sig_transdc_His_kin_SpoOB"/>
</dbReference>
<evidence type="ECO:0000256" key="4">
    <source>
        <dbReference type="ARBA" id="ARBA00022475"/>
    </source>
</evidence>
<dbReference type="RefSeq" id="WP_310824719.1">
    <property type="nucleotide sequence ID" value="NZ_JAQGEC010000002.1"/>
</dbReference>
<dbReference type="InterPro" id="IPR003594">
    <property type="entry name" value="HATPase_dom"/>
</dbReference>
<dbReference type="InterPro" id="IPR029151">
    <property type="entry name" value="Sensor-like_sf"/>
</dbReference>
<evidence type="ECO:0000256" key="10">
    <source>
        <dbReference type="ARBA" id="ARBA00022840"/>
    </source>
</evidence>
<evidence type="ECO:0000256" key="9">
    <source>
        <dbReference type="ARBA" id="ARBA00022777"/>
    </source>
</evidence>
<dbReference type="PANTHER" id="PTHR45436:SF5">
    <property type="entry name" value="SENSOR HISTIDINE KINASE TRCS"/>
    <property type="match status" value="1"/>
</dbReference>
<dbReference type="InterPro" id="IPR036890">
    <property type="entry name" value="HATPase_C_sf"/>
</dbReference>
<comment type="subcellular location">
    <subcellularLocation>
        <location evidence="2">Cell membrane</location>
        <topology evidence="2">Multi-pass membrane protein</topology>
    </subcellularLocation>
</comment>
<evidence type="ECO:0000256" key="1">
    <source>
        <dbReference type="ARBA" id="ARBA00000085"/>
    </source>
</evidence>
<keyword evidence="10" id="KW-0067">ATP-binding</keyword>
<dbReference type="SUPFAM" id="SSF55785">
    <property type="entry name" value="PYP-like sensor domain (PAS domain)"/>
    <property type="match status" value="1"/>
</dbReference>
<feature type="transmembrane region" description="Helical" evidence="14">
    <location>
        <begin position="20"/>
        <end position="38"/>
    </location>
</feature>
<feature type="transmembrane region" description="Helical" evidence="14">
    <location>
        <begin position="181"/>
        <end position="200"/>
    </location>
</feature>
<keyword evidence="11 14" id="KW-1133">Transmembrane helix</keyword>
<dbReference type="SMART" id="SM00387">
    <property type="entry name" value="HATPase_c"/>
    <property type="match status" value="1"/>
</dbReference>
<evidence type="ECO:0000256" key="11">
    <source>
        <dbReference type="ARBA" id="ARBA00022989"/>
    </source>
</evidence>
<dbReference type="SUPFAM" id="SSF55874">
    <property type="entry name" value="ATPase domain of HSP90 chaperone/DNA topoisomerase II/histidine kinase"/>
    <property type="match status" value="1"/>
</dbReference>
<dbReference type="CDD" id="cd00130">
    <property type="entry name" value="PAS"/>
    <property type="match status" value="1"/>
</dbReference>
<dbReference type="AlphaFoldDB" id="A0AAE4IT39"/>
<comment type="catalytic activity">
    <reaction evidence="1">
        <text>ATP + protein L-histidine = ADP + protein N-phospho-L-histidine.</text>
        <dbReference type="EC" id="2.7.13.3"/>
    </reaction>
</comment>
<evidence type="ECO:0000313" key="17">
    <source>
        <dbReference type="Proteomes" id="UP001248822"/>
    </source>
</evidence>
<dbReference type="InterPro" id="IPR035965">
    <property type="entry name" value="PAS-like_dom_sf"/>
</dbReference>
<dbReference type="SMART" id="SM00091">
    <property type="entry name" value="PAS"/>
    <property type="match status" value="1"/>
</dbReference>
<dbReference type="PROSITE" id="PS50109">
    <property type="entry name" value="HIS_KIN"/>
    <property type="match status" value="1"/>
</dbReference>
<evidence type="ECO:0000259" key="15">
    <source>
        <dbReference type="PROSITE" id="PS50109"/>
    </source>
</evidence>
<keyword evidence="4" id="KW-1003">Cell membrane</keyword>
<evidence type="ECO:0000256" key="2">
    <source>
        <dbReference type="ARBA" id="ARBA00004651"/>
    </source>
</evidence>
<evidence type="ECO:0000313" key="16">
    <source>
        <dbReference type="EMBL" id="MDR9889298.1"/>
    </source>
</evidence>
<dbReference type="CDD" id="cd18773">
    <property type="entry name" value="PDC1_HK_sensor"/>
    <property type="match status" value="1"/>
</dbReference>
<dbReference type="EMBL" id="JAQGEC010000002">
    <property type="protein sequence ID" value="MDR9889298.1"/>
    <property type="molecule type" value="Genomic_DNA"/>
</dbReference>
<dbReference type="PRINTS" id="PR00344">
    <property type="entry name" value="BCTRLSENSOR"/>
</dbReference>
<dbReference type="Gene3D" id="3.30.565.10">
    <property type="entry name" value="Histidine kinase-like ATPase, C-terminal domain"/>
    <property type="match status" value="1"/>
</dbReference>
<organism evidence="16 17">
    <name type="scientific">Pseudenterobacter timonensis</name>
    <dbReference type="NCBI Taxonomy" id="1755099"/>
    <lineage>
        <taxon>Bacteria</taxon>
        <taxon>Pseudomonadati</taxon>
        <taxon>Pseudomonadota</taxon>
        <taxon>Gammaproteobacteria</taxon>
        <taxon>Enterobacterales</taxon>
        <taxon>Enterobacteriaceae</taxon>
        <taxon>Pseudenterobacter</taxon>
    </lineage>
</organism>
<dbReference type="Pfam" id="PF17203">
    <property type="entry name" value="sCache_3_2"/>
    <property type="match status" value="1"/>
</dbReference>
<evidence type="ECO:0000256" key="12">
    <source>
        <dbReference type="ARBA" id="ARBA00023012"/>
    </source>
</evidence>
<dbReference type="InterPro" id="IPR033463">
    <property type="entry name" value="sCache_3"/>
</dbReference>
<sequence>MFTRKMTQWFARRSFQNRIFLLILFTSTIVMLALSWYLTSITEKRLHYQVGQRALIQAMQISAMPELVKAVRNHDLPRIKALIDPMRSFSDATYITVGDANGRRLYHVNPGEIGKLMEGGDSDDALYKGKSYVSVRKGSLGSSLRGKSPVQDASGKVLGIVSVGYTLEQLENWLSLQLSSLLIPMGILLCLLMLCARLFSLHIKKQMFNMEPQQLAQLLIQQSVLFESVFEGLIAIDSDHRITAINQTARRLLNLSQPEPMLIGNAINQVVTPEAFFYSSPQENKKDEIVTFNQIKVIASRMAVIIDQEPRGWVISFRSKDDINTLSLQLSQIQQYADNLRAVQHEYRNLISTIAGLLYLKRYDNALALIQQQSDSHQKVLDFIAQNFKNHHLAGLLIGKYYRAKELGLELVFDPACYVDRLPCSLTHNEWISIVGNLLDNAYNASLRQSSGSRQIECLINSEGKEVIVEIADHGCGIDANIRERIFERGITSSENSDHGIGLWLVRSYVNQAGGVIVVDDNIPEGTIFTLYIPHD</sequence>
<keyword evidence="7 14" id="KW-0812">Transmembrane</keyword>
<dbReference type="Proteomes" id="UP001248822">
    <property type="component" value="Unassembled WGS sequence"/>
</dbReference>
<dbReference type="InterPro" id="IPR005467">
    <property type="entry name" value="His_kinase_dom"/>
</dbReference>
<keyword evidence="6" id="KW-0808">Transferase</keyword>
<keyword evidence="8" id="KW-0547">Nucleotide-binding</keyword>
<dbReference type="FunFam" id="3.30.450.20:FF:000018">
    <property type="entry name" value="Sensor histidine kinase DcuS"/>
    <property type="match status" value="1"/>
</dbReference>
<dbReference type="EC" id="2.7.13.3" evidence="3"/>
<name>A0AAE4IT39_9ENTR</name>
<evidence type="ECO:0000256" key="8">
    <source>
        <dbReference type="ARBA" id="ARBA00022741"/>
    </source>
</evidence>
<proteinExistence type="predicted"/>